<evidence type="ECO:0000256" key="1">
    <source>
        <dbReference type="SAM" id="MobiDB-lite"/>
    </source>
</evidence>
<reference evidence="3" key="2">
    <citation type="submission" date="2020-12" db="EMBL/GenBank/DDBJ databases">
        <title>New Spironucleus salmonicida genome in near-complete chromosomes.</title>
        <authorList>
            <person name="Xu F."/>
            <person name="Kurt Z."/>
            <person name="Jimenez-Gonzalez A."/>
            <person name="Astvaldsson A."/>
            <person name="Andersson J.O."/>
            <person name="Svard S.G."/>
        </authorList>
    </citation>
    <scope>NUCLEOTIDE SEQUENCE</scope>
    <source>
        <strain evidence="3">ATCC 50377</strain>
    </source>
</reference>
<organism evidence="2">
    <name type="scientific">Spironucleus salmonicida</name>
    <dbReference type="NCBI Taxonomy" id="348837"/>
    <lineage>
        <taxon>Eukaryota</taxon>
        <taxon>Metamonada</taxon>
        <taxon>Diplomonadida</taxon>
        <taxon>Hexamitidae</taxon>
        <taxon>Hexamitinae</taxon>
        <taxon>Spironucleus</taxon>
    </lineage>
</organism>
<accession>V6LMK6</accession>
<gene>
    <name evidence="2" type="ORF">SS50377_14636</name>
    <name evidence="3" type="ORF">SS50377_25851</name>
</gene>
<feature type="compositionally biased region" description="Basic and acidic residues" evidence="1">
    <location>
        <begin position="7"/>
        <end position="16"/>
    </location>
</feature>
<proteinExistence type="predicted"/>
<dbReference type="EMBL" id="KI546096">
    <property type="protein sequence ID" value="EST45443.1"/>
    <property type="molecule type" value="Genomic_DNA"/>
</dbReference>
<dbReference type="Proteomes" id="UP000018208">
    <property type="component" value="Unassembled WGS sequence"/>
</dbReference>
<dbReference type="AlphaFoldDB" id="V6LMK6"/>
<dbReference type="EMBL" id="AUWU02000006">
    <property type="protein sequence ID" value="KAH0571661.1"/>
    <property type="molecule type" value="Genomic_DNA"/>
</dbReference>
<feature type="region of interest" description="Disordered" evidence="1">
    <location>
        <begin position="1"/>
        <end position="24"/>
    </location>
</feature>
<reference evidence="2 3" key="1">
    <citation type="journal article" date="2014" name="PLoS Genet.">
        <title>The Genome of Spironucleus salmonicida Highlights a Fish Pathogen Adapted to Fluctuating Environments.</title>
        <authorList>
            <person name="Xu F."/>
            <person name="Jerlstrom-Hultqvist J."/>
            <person name="Einarsson E."/>
            <person name="Astvaldsson A."/>
            <person name="Svard S.G."/>
            <person name="Andersson J.O."/>
        </authorList>
    </citation>
    <scope>NUCLEOTIDE SEQUENCE</scope>
    <source>
        <strain evidence="3">ATCC 50377</strain>
    </source>
</reference>
<evidence type="ECO:0000313" key="3">
    <source>
        <dbReference type="EMBL" id="KAH0571661.1"/>
    </source>
</evidence>
<evidence type="ECO:0000313" key="4">
    <source>
        <dbReference type="Proteomes" id="UP000018208"/>
    </source>
</evidence>
<keyword evidence="4" id="KW-1185">Reference proteome</keyword>
<dbReference type="VEuPathDB" id="GiardiaDB:SS50377_25851"/>
<evidence type="ECO:0000313" key="2">
    <source>
        <dbReference type="EMBL" id="EST45443.1"/>
    </source>
</evidence>
<name>V6LMK6_9EUKA</name>
<sequence>MGNCVSHQDDSMHVIPDESSDNEQVHQVRQSIEIAPVRTYSIRQSMEEIEIFQRGEVNDIIQNRLSISRQSFECSNCNLMPTSTTAQPSTLSIKTFLLPDVYLEQEDEED</sequence>
<protein>
    <submittedName>
        <fullName evidence="2">Uncharacterized protein</fullName>
    </submittedName>
</protein>